<evidence type="ECO:0000313" key="2">
    <source>
        <dbReference type="Proteomes" id="UP000799640"/>
    </source>
</evidence>
<evidence type="ECO:0000313" key="1">
    <source>
        <dbReference type="EMBL" id="KAF2398405.1"/>
    </source>
</evidence>
<name>A0A6G1HRN5_9PEZI</name>
<proteinExistence type="predicted"/>
<keyword evidence="2" id="KW-1185">Reference proteome</keyword>
<accession>A0A6G1HRN5</accession>
<protein>
    <submittedName>
        <fullName evidence="1">Uncharacterized protein</fullName>
    </submittedName>
</protein>
<dbReference type="AlphaFoldDB" id="A0A6G1HRN5"/>
<reference evidence="1" key="1">
    <citation type="journal article" date="2020" name="Stud. Mycol.">
        <title>101 Dothideomycetes genomes: a test case for predicting lifestyles and emergence of pathogens.</title>
        <authorList>
            <person name="Haridas S."/>
            <person name="Albert R."/>
            <person name="Binder M."/>
            <person name="Bloem J."/>
            <person name="Labutti K."/>
            <person name="Salamov A."/>
            <person name="Andreopoulos B."/>
            <person name="Baker S."/>
            <person name="Barry K."/>
            <person name="Bills G."/>
            <person name="Bluhm B."/>
            <person name="Cannon C."/>
            <person name="Castanera R."/>
            <person name="Culley D."/>
            <person name="Daum C."/>
            <person name="Ezra D."/>
            <person name="Gonzalez J."/>
            <person name="Henrissat B."/>
            <person name="Kuo A."/>
            <person name="Liang C."/>
            <person name="Lipzen A."/>
            <person name="Lutzoni F."/>
            <person name="Magnuson J."/>
            <person name="Mondo S."/>
            <person name="Nolan M."/>
            <person name="Ohm R."/>
            <person name="Pangilinan J."/>
            <person name="Park H.-J."/>
            <person name="Ramirez L."/>
            <person name="Alfaro M."/>
            <person name="Sun H."/>
            <person name="Tritt A."/>
            <person name="Yoshinaga Y."/>
            <person name="Zwiers L.-H."/>
            <person name="Turgeon B."/>
            <person name="Goodwin S."/>
            <person name="Spatafora J."/>
            <person name="Crous P."/>
            <person name="Grigoriev I."/>
        </authorList>
    </citation>
    <scope>NUCLEOTIDE SEQUENCE</scope>
    <source>
        <strain evidence="1">CBS 262.69</strain>
    </source>
</reference>
<dbReference type="EMBL" id="ML996700">
    <property type="protein sequence ID" value="KAF2398405.1"/>
    <property type="molecule type" value="Genomic_DNA"/>
</dbReference>
<organism evidence="1 2">
    <name type="scientific">Trichodelitschia bisporula</name>
    <dbReference type="NCBI Taxonomy" id="703511"/>
    <lineage>
        <taxon>Eukaryota</taxon>
        <taxon>Fungi</taxon>
        <taxon>Dikarya</taxon>
        <taxon>Ascomycota</taxon>
        <taxon>Pezizomycotina</taxon>
        <taxon>Dothideomycetes</taxon>
        <taxon>Dothideomycetes incertae sedis</taxon>
        <taxon>Phaeotrichales</taxon>
        <taxon>Phaeotrichaceae</taxon>
        <taxon>Trichodelitschia</taxon>
    </lineage>
</organism>
<sequence>MQRGVCYCWCRSRRRLGNTRSRVIPSHVLSMSTSSFHWWVVLGWWLHFRFAGRRISQHAGRTRISLSHVRLGLKTLRFCTCRDFASVAKAGPSLDISRRQRQVLVQRDGAARGCDELPSSFVCFFAFRPDFDLRRLSHWSFGL</sequence>
<gene>
    <name evidence="1" type="ORF">EJ06DRAFT_107029</name>
</gene>
<dbReference type="Proteomes" id="UP000799640">
    <property type="component" value="Unassembled WGS sequence"/>
</dbReference>